<dbReference type="AlphaFoldDB" id="A0A803LZN6"/>
<reference evidence="1" key="2">
    <citation type="submission" date="2021-03" db="UniProtKB">
        <authorList>
            <consortium name="EnsemblPlants"/>
        </authorList>
    </citation>
    <scope>IDENTIFICATION</scope>
</reference>
<reference evidence="1" key="1">
    <citation type="journal article" date="2017" name="Nature">
        <title>The genome of Chenopodium quinoa.</title>
        <authorList>
            <person name="Jarvis D.E."/>
            <person name="Ho Y.S."/>
            <person name="Lightfoot D.J."/>
            <person name="Schmoeckel S.M."/>
            <person name="Li B."/>
            <person name="Borm T.J.A."/>
            <person name="Ohyanagi H."/>
            <person name="Mineta K."/>
            <person name="Michell C.T."/>
            <person name="Saber N."/>
            <person name="Kharbatia N.M."/>
            <person name="Rupper R.R."/>
            <person name="Sharp A.R."/>
            <person name="Dally N."/>
            <person name="Boughton B.A."/>
            <person name="Woo Y.H."/>
            <person name="Gao G."/>
            <person name="Schijlen E.G.W.M."/>
            <person name="Guo X."/>
            <person name="Momin A.A."/>
            <person name="Negrao S."/>
            <person name="Al-Babili S."/>
            <person name="Gehring C."/>
            <person name="Roessner U."/>
            <person name="Jung C."/>
            <person name="Murphy K."/>
            <person name="Arold S.T."/>
            <person name="Gojobori T."/>
            <person name="van der Linden C.G."/>
            <person name="van Loo E.N."/>
            <person name="Jellen E.N."/>
            <person name="Maughan P.J."/>
            <person name="Tester M."/>
        </authorList>
    </citation>
    <scope>NUCLEOTIDE SEQUENCE [LARGE SCALE GENOMIC DNA]</scope>
    <source>
        <strain evidence="1">cv. PI 614886</strain>
    </source>
</reference>
<name>A0A803LZN6_CHEQI</name>
<dbReference type="PANTHER" id="PTHR35218">
    <property type="entry name" value="RNASE H DOMAIN-CONTAINING PROTEIN"/>
    <property type="match status" value="1"/>
</dbReference>
<dbReference type="SUPFAM" id="SSF56219">
    <property type="entry name" value="DNase I-like"/>
    <property type="match status" value="1"/>
</dbReference>
<evidence type="ECO:0000313" key="1">
    <source>
        <dbReference type="EnsemblPlants" id="AUR62020937-RA:cds"/>
    </source>
</evidence>
<protein>
    <submittedName>
        <fullName evidence="1">Uncharacterized protein</fullName>
    </submittedName>
</protein>
<dbReference type="Gramene" id="AUR62020937-RA">
    <property type="protein sequence ID" value="AUR62020937-RA:cds"/>
    <property type="gene ID" value="AUR62020937"/>
</dbReference>
<accession>A0A803LZN6</accession>
<dbReference type="EnsemblPlants" id="AUR62020937-RA">
    <property type="protein sequence ID" value="AUR62020937-RA:cds"/>
    <property type="gene ID" value="AUR62020937"/>
</dbReference>
<evidence type="ECO:0000313" key="2">
    <source>
        <dbReference type="Proteomes" id="UP000596660"/>
    </source>
</evidence>
<sequence>MTYPETMFNLISFYTEGPTGEWVPITPGLIRNMLLDPKIVPAFMTNMHMEYAEVPLRFVPAHIPSLADIALISPLALDLVPVLPKDRKALSITDEWLVLQSVAGTNNVKWMHIVSEANQMRLEAAWGIQKGGTLQMFGAKVKTNSLSMYSHYLERYVVLDNNASQETKIEMLRISDMKPGMSILLWNARGISRDGFKRNIRHLIKDHHPKIVILTETKVSKSSCEDIIDTFPFNSFEVVDPVGLSGGILIMWNSGVISVTTVSKQPRAIHVVVQVRMKCTGLLGPDNPIIPLNTTTPLDPFDCSAPPSLSELKEALFSIGSLKASGVDGFHALFYQTHWDLIHLDLLSFITAIFRDKTIPYHQ</sequence>
<organism evidence="1 2">
    <name type="scientific">Chenopodium quinoa</name>
    <name type="common">Quinoa</name>
    <dbReference type="NCBI Taxonomy" id="63459"/>
    <lineage>
        <taxon>Eukaryota</taxon>
        <taxon>Viridiplantae</taxon>
        <taxon>Streptophyta</taxon>
        <taxon>Embryophyta</taxon>
        <taxon>Tracheophyta</taxon>
        <taxon>Spermatophyta</taxon>
        <taxon>Magnoliopsida</taxon>
        <taxon>eudicotyledons</taxon>
        <taxon>Gunneridae</taxon>
        <taxon>Pentapetalae</taxon>
        <taxon>Caryophyllales</taxon>
        <taxon>Chenopodiaceae</taxon>
        <taxon>Chenopodioideae</taxon>
        <taxon>Atripliceae</taxon>
        <taxon>Chenopodium</taxon>
    </lineage>
</organism>
<proteinExistence type="predicted"/>
<dbReference type="InterPro" id="IPR036691">
    <property type="entry name" value="Endo/exonu/phosph_ase_sf"/>
</dbReference>
<dbReference type="Gene3D" id="3.60.10.10">
    <property type="entry name" value="Endonuclease/exonuclease/phosphatase"/>
    <property type="match status" value="1"/>
</dbReference>
<dbReference type="PANTHER" id="PTHR35218:SF9">
    <property type="entry name" value="ENDONUCLEASE_EXONUCLEASE_PHOSPHATASE DOMAIN-CONTAINING PROTEIN"/>
    <property type="match status" value="1"/>
</dbReference>
<dbReference type="Proteomes" id="UP000596660">
    <property type="component" value="Unplaced"/>
</dbReference>
<keyword evidence="2" id="KW-1185">Reference proteome</keyword>